<dbReference type="InterPro" id="IPR036919">
    <property type="entry name" value="Ribo_uL30_ferredoxin-like_sf"/>
</dbReference>
<dbReference type="RefSeq" id="WP_212526903.1">
    <property type="nucleotide sequence ID" value="NZ_JAGSOG010000010.1"/>
</dbReference>
<evidence type="ECO:0000313" key="7">
    <source>
        <dbReference type="EMBL" id="MBR7832370.1"/>
    </source>
</evidence>
<proteinExistence type="inferred from homology"/>
<evidence type="ECO:0000256" key="3">
    <source>
        <dbReference type="ARBA" id="ARBA00022980"/>
    </source>
</evidence>
<evidence type="ECO:0000256" key="5">
    <source>
        <dbReference type="HAMAP-Rule" id="MF_01371"/>
    </source>
</evidence>
<evidence type="ECO:0000259" key="6">
    <source>
        <dbReference type="Pfam" id="PF00327"/>
    </source>
</evidence>
<accession>A0A941EGV8</accession>
<dbReference type="GO" id="GO:0006412">
    <property type="term" value="P:translation"/>
    <property type="evidence" value="ECO:0007669"/>
    <property type="project" value="UniProtKB-UniRule"/>
</dbReference>
<dbReference type="EMBL" id="JAGSOG010000010">
    <property type="protein sequence ID" value="MBR7832370.1"/>
    <property type="molecule type" value="Genomic_DNA"/>
</dbReference>
<evidence type="ECO:0000313" key="8">
    <source>
        <dbReference type="Proteomes" id="UP000675781"/>
    </source>
</evidence>
<sequence length="60" mass="7037">MAKLKITQVRSKIGTKQNHRETLRSLGLKRINDTVIKEDRPEFRGMVHTVRHLVEVEEVD</sequence>
<name>A0A941EGV8_9ACTN</name>
<dbReference type="PANTHER" id="PTHR15892:SF2">
    <property type="entry name" value="LARGE RIBOSOMAL SUBUNIT PROTEIN UL30M"/>
    <property type="match status" value="1"/>
</dbReference>
<reference evidence="7" key="1">
    <citation type="submission" date="2021-04" db="EMBL/GenBank/DDBJ databases">
        <title>Genome based classification of Actinospica acidithermotolerans sp. nov., an actinobacterium isolated from an Indonesian hot spring.</title>
        <authorList>
            <person name="Kusuma A.B."/>
            <person name="Putra K.E."/>
            <person name="Nafisah S."/>
            <person name="Loh J."/>
            <person name="Nouioui I."/>
            <person name="Goodfellow M."/>
        </authorList>
    </citation>
    <scope>NUCLEOTIDE SEQUENCE</scope>
    <source>
        <strain evidence="7">CSCA 57</strain>
    </source>
</reference>
<evidence type="ECO:0000256" key="2">
    <source>
        <dbReference type="ARBA" id="ARBA00011838"/>
    </source>
</evidence>
<dbReference type="NCBIfam" id="TIGR01308">
    <property type="entry name" value="rpmD_bact"/>
    <property type="match status" value="1"/>
</dbReference>
<keyword evidence="8" id="KW-1185">Reference proteome</keyword>
<feature type="domain" description="Large ribosomal subunit protein uL30-like ferredoxin-like fold" evidence="6">
    <location>
        <begin position="4"/>
        <end position="54"/>
    </location>
</feature>
<keyword evidence="4 5" id="KW-0687">Ribonucleoprotein</keyword>
<dbReference type="InterPro" id="IPR005996">
    <property type="entry name" value="Ribosomal_uL30_bac-type"/>
</dbReference>
<dbReference type="SUPFAM" id="SSF55129">
    <property type="entry name" value="Ribosomal protein L30p/L7e"/>
    <property type="match status" value="1"/>
</dbReference>
<comment type="caution">
    <text evidence="7">The sequence shown here is derived from an EMBL/GenBank/DDBJ whole genome shotgun (WGS) entry which is preliminary data.</text>
</comment>
<gene>
    <name evidence="5 7" type="primary">rpmD</name>
    <name evidence="7" type="ORF">KDL01_03825</name>
</gene>
<dbReference type="HAMAP" id="MF_01371_B">
    <property type="entry name" value="Ribosomal_uL30_B"/>
    <property type="match status" value="1"/>
</dbReference>
<protein>
    <recommendedName>
        <fullName evidence="5">Large ribosomal subunit protein uL30</fullName>
    </recommendedName>
</protein>
<dbReference type="CDD" id="cd01658">
    <property type="entry name" value="Ribosomal_L30"/>
    <property type="match status" value="1"/>
</dbReference>
<dbReference type="PIRSF" id="PIRSF002211">
    <property type="entry name" value="Ribosomal_L30_bac-type"/>
    <property type="match status" value="1"/>
</dbReference>
<keyword evidence="3 5" id="KW-0689">Ribosomal protein</keyword>
<evidence type="ECO:0000256" key="1">
    <source>
        <dbReference type="ARBA" id="ARBA00007594"/>
    </source>
</evidence>
<dbReference type="Proteomes" id="UP000675781">
    <property type="component" value="Unassembled WGS sequence"/>
</dbReference>
<evidence type="ECO:0000256" key="4">
    <source>
        <dbReference type="ARBA" id="ARBA00023274"/>
    </source>
</evidence>
<dbReference type="FunFam" id="3.30.1390.20:FF:000001">
    <property type="entry name" value="50S ribosomal protein L30"/>
    <property type="match status" value="1"/>
</dbReference>
<organism evidence="7 8">
    <name type="scientific">Actinospica durhamensis</name>
    <dbReference type="NCBI Taxonomy" id="1508375"/>
    <lineage>
        <taxon>Bacteria</taxon>
        <taxon>Bacillati</taxon>
        <taxon>Actinomycetota</taxon>
        <taxon>Actinomycetes</taxon>
        <taxon>Catenulisporales</taxon>
        <taxon>Actinospicaceae</taxon>
        <taxon>Actinospica</taxon>
    </lineage>
</organism>
<comment type="similarity">
    <text evidence="1 5">Belongs to the universal ribosomal protein uL30 family.</text>
</comment>
<dbReference type="PANTHER" id="PTHR15892">
    <property type="entry name" value="MITOCHONDRIAL RIBOSOMAL PROTEIN L30"/>
    <property type="match status" value="1"/>
</dbReference>
<dbReference type="Gene3D" id="3.30.1390.20">
    <property type="entry name" value="Ribosomal protein L30, ferredoxin-like fold domain"/>
    <property type="match status" value="1"/>
</dbReference>
<dbReference type="GO" id="GO:0022625">
    <property type="term" value="C:cytosolic large ribosomal subunit"/>
    <property type="evidence" value="ECO:0007669"/>
    <property type="project" value="TreeGrafter"/>
</dbReference>
<dbReference type="Pfam" id="PF00327">
    <property type="entry name" value="Ribosomal_L30"/>
    <property type="match status" value="1"/>
</dbReference>
<dbReference type="GO" id="GO:0003735">
    <property type="term" value="F:structural constituent of ribosome"/>
    <property type="evidence" value="ECO:0007669"/>
    <property type="project" value="InterPro"/>
</dbReference>
<comment type="subunit">
    <text evidence="2 5">Part of the 50S ribosomal subunit.</text>
</comment>
<dbReference type="InterPro" id="IPR016082">
    <property type="entry name" value="Ribosomal_uL30_ferredoxin-like"/>
</dbReference>
<dbReference type="AlphaFoldDB" id="A0A941EGV8"/>